<organism evidence="15 16">
    <name type="scientific">Terriglobus albidus</name>
    <dbReference type="NCBI Taxonomy" id="1592106"/>
    <lineage>
        <taxon>Bacteria</taxon>
        <taxon>Pseudomonadati</taxon>
        <taxon>Acidobacteriota</taxon>
        <taxon>Terriglobia</taxon>
        <taxon>Terriglobales</taxon>
        <taxon>Acidobacteriaceae</taxon>
        <taxon>Terriglobus</taxon>
    </lineage>
</organism>
<dbReference type="PROSITE" id="PS50113">
    <property type="entry name" value="PAC"/>
    <property type="match status" value="2"/>
</dbReference>
<keyword evidence="8 11" id="KW-0472">Membrane</keyword>
<dbReference type="InterPro" id="IPR036890">
    <property type="entry name" value="HATPase_C_sf"/>
</dbReference>
<comment type="subcellular location">
    <subcellularLocation>
        <location evidence="1">Cell membrane</location>
        <topology evidence="1">Multi-pass membrane protein</topology>
    </subcellularLocation>
</comment>
<dbReference type="RefSeq" id="WP_147646732.1">
    <property type="nucleotide sequence ID" value="NZ_CP042806.1"/>
</dbReference>
<dbReference type="Proteomes" id="UP000321820">
    <property type="component" value="Chromosome"/>
</dbReference>
<dbReference type="OrthoDB" id="9760839at2"/>
<evidence type="ECO:0000256" key="2">
    <source>
        <dbReference type="ARBA" id="ARBA00022475"/>
    </source>
</evidence>
<dbReference type="Pfam" id="PF07730">
    <property type="entry name" value="HisKA_3"/>
    <property type="match status" value="1"/>
</dbReference>
<dbReference type="AlphaFoldDB" id="A0A5B9EAU5"/>
<feature type="transmembrane region" description="Helical" evidence="11">
    <location>
        <begin position="186"/>
        <end position="206"/>
    </location>
</feature>
<evidence type="ECO:0000256" key="7">
    <source>
        <dbReference type="ARBA" id="ARBA00023012"/>
    </source>
</evidence>
<gene>
    <name evidence="15" type="ORF">FTW19_05665</name>
</gene>
<dbReference type="Gene3D" id="3.30.565.10">
    <property type="entry name" value="Histidine kinase-like ATPase, C-terminal domain"/>
    <property type="match status" value="1"/>
</dbReference>
<keyword evidence="6 11" id="KW-1133">Transmembrane helix</keyword>
<evidence type="ECO:0000256" key="5">
    <source>
        <dbReference type="ARBA" id="ARBA00022777"/>
    </source>
</evidence>
<dbReference type="Pfam" id="PF05227">
    <property type="entry name" value="CHASE3"/>
    <property type="match status" value="1"/>
</dbReference>
<evidence type="ECO:0000259" key="12">
    <source>
        <dbReference type="PROSITE" id="PS50109"/>
    </source>
</evidence>
<dbReference type="Gene3D" id="3.30.450.20">
    <property type="entry name" value="PAS domain"/>
    <property type="match status" value="2"/>
</dbReference>
<evidence type="ECO:0000259" key="13">
    <source>
        <dbReference type="PROSITE" id="PS50112"/>
    </source>
</evidence>
<dbReference type="InterPro" id="IPR035965">
    <property type="entry name" value="PAS-like_dom_sf"/>
</dbReference>
<evidence type="ECO:0000256" key="6">
    <source>
        <dbReference type="ARBA" id="ARBA00022989"/>
    </source>
</evidence>
<dbReference type="CDD" id="cd16917">
    <property type="entry name" value="HATPase_UhpB-NarQ-NarX-like"/>
    <property type="match status" value="1"/>
</dbReference>
<evidence type="ECO:0000256" key="8">
    <source>
        <dbReference type="ARBA" id="ARBA00023136"/>
    </source>
</evidence>
<dbReference type="CDD" id="cd00130">
    <property type="entry name" value="PAS"/>
    <property type="match status" value="2"/>
</dbReference>
<feature type="transmembrane region" description="Helical" evidence="11">
    <location>
        <begin position="17"/>
        <end position="35"/>
    </location>
</feature>
<dbReference type="InterPro" id="IPR013656">
    <property type="entry name" value="PAS_4"/>
</dbReference>
<dbReference type="InterPro" id="IPR003594">
    <property type="entry name" value="HATPase_dom"/>
</dbReference>
<reference evidence="15 16" key="1">
    <citation type="submission" date="2019-08" db="EMBL/GenBank/DDBJ databases">
        <title>Complete genome sequence of Terriglobus albidus strain ORNL.</title>
        <authorList>
            <person name="Podar M."/>
        </authorList>
    </citation>
    <scope>NUCLEOTIDE SEQUENCE [LARGE SCALE GENOMIC DNA]</scope>
    <source>
        <strain evidence="15 16">ORNL</strain>
    </source>
</reference>
<dbReference type="KEGG" id="talb:FTW19_05665"/>
<dbReference type="SUPFAM" id="SSF55874">
    <property type="entry name" value="ATPase domain of HSP90 chaperone/DNA topoisomerase II/histidine kinase"/>
    <property type="match status" value="1"/>
</dbReference>
<protein>
    <submittedName>
        <fullName evidence="15">PAS domain S-box protein</fullName>
    </submittedName>
</protein>
<evidence type="ECO:0000256" key="1">
    <source>
        <dbReference type="ARBA" id="ARBA00004651"/>
    </source>
</evidence>
<dbReference type="InterPro" id="IPR007891">
    <property type="entry name" value="CHASE3"/>
</dbReference>
<keyword evidence="16" id="KW-1185">Reference proteome</keyword>
<dbReference type="Pfam" id="PF13426">
    <property type="entry name" value="PAS_9"/>
    <property type="match status" value="1"/>
</dbReference>
<feature type="domain" description="PAC" evidence="14">
    <location>
        <begin position="445"/>
        <end position="495"/>
    </location>
</feature>
<keyword evidence="3" id="KW-0808">Transferase</keyword>
<dbReference type="PANTHER" id="PTHR24421">
    <property type="entry name" value="NITRATE/NITRITE SENSOR PROTEIN NARX-RELATED"/>
    <property type="match status" value="1"/>
</dbReference>
<dbReference type="PROSITE" id="PS50112">
    <property type="entry name" value="PAS"/>
    <property type="match status" value="1"/>
</dbReference>
<dbReference type="InterPro" id="IPR050482">
    <property type="entry name" value="Sensor_HK_TwoCompSys"/>
</dbReference>
<accession>A0A5B9EAU5</accession>
<feature type="region of interest" description="Disordered" evidence="10">
    <location>
        <begin position="698"/>
        <end position="724"/>
    </location>
</feature>
<dbReference type="InterPro" id="IPR000014">
    <property type="entry name" value="PAS"/>
</dbReference>
<keyword evidence="5" id="KW-0418">Kinase</keyword>
<evidence type="ECO:0000256" key="4">
    <source>
        <dbReference type="ARBA" id="ARBA00022692"/>
    </source>
</evidence>
<dbReference type="NCBIfam" id="TIGR00229">
    <property type="entry name" value="sensory_box"/>
    <property type="match status" value="2"/>
</dbReference>
<dbReference type="SMART" id="SM00086">
    <property type="entry name" value="PAC"/>
    <property type="match status" value="2"/>
</dbReference>
<dbReference type="Pfam" id="PF08448">
    <property type="entry name" value="PAS_4"/>
    <property type="match status" value="1"/>
</dbReference>
<feature type="domain" description="Histidine kinase" evidence="12">
    <location>
        <begin position="517"/>
        <end position="712"/>
    </location>
</feature>
<dbReference type="Pfam" id="PF02518">
    <property type="entry name" value="HATPase_c"/>
    <property type="match status" value="1"/>
</dbReference>
<dbReference type="PROSITE" id="PS50109">
    <property type="entry name" value="HIS_KIN"/>
    <property type="match status" value="1"/>
</dbReference>
<dbReference type="EMBL" id="CP042806">
    <property type="protein sequence ID" value="QEE27541.1"/>
    <property type="molecule type" value="Genomic_DNA"/>
</dbReference>
<feature type="domain" description="PAC" evidence="14">
    <location>
        <begin position="315"/>
        <end position="367"/>
    </location>
</feature>
<name>A0A5B9EAU5_9BACT</name>
<dbReference type="GO" id="GO:0046983">
    <property type="term" value="F:protein dimerization activity"/>
    <property type="evidence" value="ECO:0007669"/>
    <property type="project" value="InterPro"/>
</dbReference>
<dbReference type="SUPFAM" id="SSF55785">
    <property type="entry name" value="PYP-like sensor domain (PAS domain)"/>
    <property type="match status" value="2"/>
</dbReference>
<dbReference type="GO" id="GO:0005886">
    <property type="term" value="C:plasma membrane"/>
    <property type="evidence" value="ECO:0007669"/>
    <property type="project" value="UniProtKB-SubCell"/>
</dbReference>
<keyword evidence="7" id="KW-0902">Two-component regulatory system</keyword>
<evidence type="ECO:0000313" key="16">
    <source>
        <dbReference type="Proteomes" id="UP000321820"/>
    </source>
</evidence>
<evidence type="ECO:0000313" key="15">
    <source>
        <dbReference type="EMBL" id="QEE27541.1"/>
    </source>
</evidence>
<keyword evidence="4 11" id="KW-0812">Transmembrane</keyword>
<keyword evidence="2" id="KW-1003">Cell membrane</keyword>
<sequence length="724" mass="81925">MPIQNQRAVHAQAFSRLALLLAIPIAIGLVMWLVARFADRRAQLVEHTLQVEVSLERLTSAIDTAEESGRGYLLTGEDKFLEDYNVDLDDLRKEISTIADLTADNPAQQKNVLKLREELEARISIYQSSIDEYLKRRSDPASMKSQIDQQRELLATSKGVIREMEREEQRLLSSRESALTKARSDFLGILVIGYAVIVLIVTSLYFSVRRHSLQSAVAAARLSRLNAELDDRVRERTALLKTREDLLNTFVRYVPAAVAMLDRDMRYVQVSDRWALEYRMDRSQFEGNSHYDLFPDIPDRWKEVHRRCLAGETMRSEEDRWVHQDGQVSWLRWEIRPWGGQDHKPAGILIFTEDITARKELEESLRESEETVRTLLDTAAQAIIAIDSDGTIVLANRQAGKMFGYGQGELIGRQLETLVPVRLRHLHQSRRQDFNMYPASRVMGSDLDLLGLRKDGAEFPIEVSLSGVHTKRGLLAVSFVSDITARKTAESALRESEQRLRALAARLLSAQEEDRRNLARELHDDITQQLALLSIELGRLGTEFPEEALHRKRIEALQQQASRVSSEVRRISHGLHPSVITDFGLSIALEEFCGEFERGHGITVVFDGLVEDSCLTDTEAACLYRIAQESLRNALIHGQAKKIWVTLQAAGDMFELKVQDNGVGFSVESRRSRAGLGILGMTERIRLVNGTLDITSRPGHGTSVTATVPLHGDWRHESQNSSRR</sequence>
<dbReference type="SMART" id="SM00387">
    <property type="entry name" value="HATPase_c"/>
    <property type="match status" value="1"/>
</dbReference>
<dbReference type="SMART" id="SM00091">
    <property type="entry name" value="PAS"/>
    <property type="match status" value="2"/>
</dbReference>
<proteinExistence type="predicted"/>
<dbReference type="CDD" id="cd19410">
    <property type="entry name" value="HK9-like_sensor"/>
    <property type="match status" value="1"/>
</dbReference>
<feature type="coiled-coil region" evidence="9">
    <location>
        <begin position="81"/>
        <end position="167"/>
    </location>
</feature>
<dbReference type="InterPro" id="IPR001610">
    <property type="entry name" value="PAC"/>
</dbReference>
<dbReference type="Gene3D" id="1.20.5.1930">
    <property type="match status" value="1"/>
</dbReference>
<evidence type="ECO:0000256" key="9">
    <source>
        <dbReference type="SAM" id="Coils"/>
    </source>
</evidence>
<feature type="coiled-coil region" evidence="9">
    <location>
        <begin position="486"/>
        <end position="513"/>
    </location>
</feature>
<dbReference type="InterPro" id="IPR000700">
    <property type="entry name" value="PAS-assoc_C"/>
</dbReference>
<keyword evidence="9" id="KW-0175">Coiled coil</keyword>
<feature type="domain" description="PAS" evidence="13">
    <location>
        <begin position="368"/>
        <end position="420"/>
    </location>
</feature>
<evidence type="ECO:0000256" key="11">
    <source>
        <dbReference type="SAM" id="Phobius"/>
    </source>
</evidence>
<evidence type="ECO:0000256" key="3">
    <source>
        <dbReference type="ARBA" id="ARBA00022679"/>
    </source>
</evidence>
<dbReference type="InterPro" id="IPR011712">
    <property type="entry name" value="Sig_transdc_His_kin_sub3_dim/P"/>
</dbReference>
<dbReference type="InterPro" id="IPR005467">
    <property type="entry name" value="His_kinase_dom"/>
</dbReference>
<dbReference type="PANTHER" id="PTHR24421:SF37">
    <property type="entry name" value="SENSOR HISTIDINE KINASE NARS"/>
    <property type="match status" value="1"/>
</dbReference>
<evidence type="ECO:0000256" key="10">
    <source>
        <dbReference type="SAM" id="MobiDB-lite"/>
    </source>
</evidence>
<dbReference type="GO" id="GO:0000155">
    <property type="term" value="F:phosphorelay sensor kinase activity"/>
    <property type="evidence" value="ECO:0007669"/>
    <property type="project" value="InterPro"/>
</dbReference>
<evidence type="ECO:0000259" key="14">
    <source>
        <dbReference type="PROSITE" id="PS50113"/>
    </source>
</evidence>